<feature type="region of interest" description="Disordered" evidence="1">
    <location>
        <begin position="101"/>
        <end position="126"/>
    </location>
</feature>
<dbReference type="EMBL" id="CAUYUJ010014365">
    <property type="protein sequence ID" value="CAK0840267.1"/>
    <property type="molecule type" value="Genomic_DNA"/>
</dbReference>
<feature type="non-terminal residue" evidence="2">
    <location>
        <position position="493"/>
    </location>
</feature>
<dbReference type="Proteomes" id="UP001189429">
    <property type="component" value="Unassembled WGS sequence"/>
</dbReference>
<reference evidence="2" key="1">
    <citation type="submission" date="2023-10" db="EMBL/GenBank/DDBJ databases">
        <authorList>
            <person name="Chen Y."/>
            <person name="Shah S."/>
            <person name="Dougan E. K."/>
            <person name="Thang M."/>
            <person name="Chan C."/>
        </authorList>
    </citation>
    <scope>NUCLEOTIDE SEQUENCE [LARGE SCALE GENOMIC DNA]</scope>
</reference>
<protein>
    <submittedName>
        <fullName evidence="2">Uncharacterized protein</fullName>
    </submittedName>
</protein>
<accession>A0ABN9T5F0</accession>
<evidence type="ECO:0000313" key="2">
    <source>
        <dbReference type="EMBL" id="CAK0840267.1"/>
    </source>
</evidence>
<organism evidence="2 3">
    <name type="scientific">Prorocentrum cordatum</name>
    <dbReference type="NCBI Taxonomy" id="2364126"/>
    <lineage>
        <taxon>Eukaryota</taxon>
        <taxon>Sar</taxon>
        <taxon>Alveolata</taxon>
        <taxon>Dinophyceae</taxon>
        <taxon>Prorocentrales</taxon>
        <taxon>Prorocentraceae</taxon>
        <taxon>Prorocentrum</taxon>
    </lineage>
</organism>
<keyword evidence="3" id="KW-1185">Reference proteome</keyword>
<proteinExistence type="predicted"/>
<feature type="compositionally biased region" description="Basic and acidic residues" evidence="1">
    <location>
        <begin position="50"/>
        <end position="66"/>
    </location>
</feature>
<feature type="region of interest" description="Disordered" evidence="1">
    <location>
        <begin position="1"/>
        <end position="80"/>
    </location>
</feature>
<evidence type="ECO:0000256" key="1">
    <source>
        <dbReference type="SAM" id="MobiDB-lite"/>
    </source>
</evidence>
<gene>
    <name evidence="2" type="ORF">PCOR1329_LOCUS35748</name>
</gene>
<evidence type="ECO:0000313" key="3">
    <source>
        <dbReference type="Proteomes" id="UP001189429"/>
    </source>
</evidence>
<name>A0ABN9T5F0_9DINO</name>
<comment type="caution">
    <text evidence="2">The sequence shown here is derived from an EMBL/GenBank/DDBJ whole genome shotgun (WGS) entry which is preliminary data.</text>
</comment>
<sequence length="493" mass="53181">MDVRPQVSGAPARVPDPLRQFPGEPALVAPAEPPSCDAPMLQRSWRHRARDNLRGQRGDRSKDARGNRCPASTDHSGAELEQATVAAALRYTEWRAQARRFSRGKPALKPETYGTPPSPPPSGAGIAGLPRGFQDFAHAAGLAICPWDLLDDFSAARGSARMRRLSNMCLPMVAGAFGMAAASCLCSKKLNWCTELVLFERVFHYKFMLMCRRQHGRRAANEAQKASGPALLPGRRRCGRDRGVELPTRARVAAEVPPVKLVRVWAIDDIVFKIVFKNEDGQLSAFGRPGGLEGPPFEVPVHDRLRAVTCVTGGDQGLGLRGCRLETHGGNRSSWYGCRPGVTVADLDVRVLAARSRHHLTGLVMRGDVPVGAIDSYSKNAGSRPCRATGLGLAVPPTLHAKLNQLRTLSVGDQSSAVAAVTRPPRKAVVAVTLASRPWVQALQHLAVREGAGSKHVCLVNYIDSETSLDGGHKFRPWGGYREGGPDPAAELC</sequence>